<keyword evidence="2" id="KW-0812">Transmembrane</keyword>
<evidence type="ECO:0000256" key="2">
    <source>
        <dbReference type="SAM" id="Phobius"/>
    </source>
</evidence>
<feature type="transmembrane region" description="Helical" evidence="2">
    <location>
        <begin position="332"/>
        <end position="351"/>
    </location>
</feature>
<keyword evidence="2" id="KW-1133">Transmembrane helix</keyword>
<organism evidence="3 4">
    <name type="scientific">Helicoverpa armigera</name>
    <name type="common">Cotton bollworm</name>
    <name type="synonym">Heliothis armigera</name>
    <dbReference type="NCBI Taxonomy" id="29058"/>
    <lineage>
        <taxon>Eukaryota</taxon>
        <taxon>Metazoa</taxon>
        <taxon>Ecdysozoa</taxon>
        <taxon>Arthropoda</taxon>
        <taxon>Hexapoda</taxon>
        <taxon>Insecta</taxon>
        <taxon>Pterygota</taxon>
        <taxon>Neoptera</taxon>
        <taxon>Endopterygota</taxon>
        <taxon>Lepidoptera</taxon>
        <taxon>Glossata</taxon>
        <taxon>Ditrysia</taxon>
        <taxon>Noctuoidea</taxon>
        <taxon>Noctuidae</taxon>
        <taxon>Heliothinae</taxon>
        <taxon>Helicoverpa</taxon>
    </lineage>
</organism>
<keyword evidence="4" id="KW-1185">Reference proteome</keyword>
<dbReference type="Proteomes" id="UP000249218">
    <property type="component" value="Unassembled WGS sequence"/>
</dbReference>
<feature type="transmembrane region" description="Helical" evidence="2">
    <location>
        <begin position="239"/>
        <end position="258"/>
    </location>
</feature>
<feature type="transmembrane region" description="Helical" evidence="2">
    <location>
        <begin position="202"/>
        <end position="227"/>
    </location>
</feature>
<accession>A0A2W1BUK3</accession>
<dbReference type="OrthoDB" id="7933078at2759"/>
<evidence type="ECO:0000256" key="1">
    <source>
        <dbReference type="SAM" id="MobiDB-lite"/>
    </source>
</evidence>
<feature type="transmembrane region" description="Helical" evidence="2">
    <location>
        <begin position="176"/>
        <end position="196"/>
    </location>
</feature>
<gene>
    <name evidence="3" type="primary">HaOG204049</name>
    <name evidence="3" type="ORF">B5X24_HaOG204049</name>
</gene>
<protein>
    <submittedName>
        <fullName evidence="3">Uncharacterized protein</fullName>
    </submittedName>
</protein>
<feature type="region of interest" description="Disordered" evidence="1">
    <location>
        <begin position="1"/>
        <end position="66"/>
    </location>
</feature>
<reference evidence="3 4" key="1">
    <citation type="journal article" date="2017" name="BMC Biol.">
        <title>Genomic innovations, transcriptional plasticity and gene loss underlying the evolution and divergence of two highly polyphagous and invasive Helicoverpa pest species.</title>
        <authorList>
            <person name="Pearce S.L."/>
            <person name="Clarke D.F."/>
            <person name="East P.D."/>
            <person name="Elfekih S."/>
            <person name="Gordon K.H."/>
            <person name="Jermiin L.S."/>
            <person name="McGaughran A."/>
            <person name="Oakeshott J.G."/>
            <person name="Papanikolaou A."/>
            <person name="Perera O.P."/>
            <person name="Rane R.V."/>
            <person name="Richards S."/>
            <person name="Tay W.T."/>
            <person name="Walsh T.K."/>
            <person name="Anderson A."/>
            <person name="Anderson C.J."/>
            <person name="Asgari S."/>
            <person name="Board P.G."/>
            <person name="Bretschneider A."/>
            <person name="Campbell P.M."/>
            <person name="Chertemps T."/>
            <person name="Christeller J.T."/>
            <person name="Coppin C.W."/>
            <person name="Downes S.J."/>
            <person name="Duan G."/>
            <person name="Farnsworth C.A."/>
            <person name="Good R.T."/>
            <person name="Han L.B."/>
            <person name="Han Y.C."/>
            <person name="Hatje K."/>
            <person name="Horne I."/>
            <person name="Huang Y.P."/>
            <person name="Hughes D.S."/>
            <person name="Jacquin-Joly E."/>
            <person name="James W."/>
            <person name="Jhangiani S."/>
            <person name="Kollmar M."/>
            <person name="Kuwar S.S."/>
            <person name="Li S."/>
            <person name="Liu N.Y."/>
            <person name="Maibeche M.T."/>
            <person name="Miller J.R."/>
            <person name="Montagne N."/>
            <person name="Perry T."/>
            <person name="Qu J."/>
            <person name="Song S.V."/>
            <person name="Sutton G.G."/>
            <person name="Vogel H."/>
            <person name="Walenz B.P."/>
            <person name="Xu W."/>
            <person name="Zhang H.J."/>
            <person name="Zou Z."/>
            <person name="Batterham P."/>
            <person name="Edwards O.R."/>
            <person name="Feyereisen R."/>
            <person name="Gibbs R.A."/>
            <person name="Heckel D.G."/>
            <person name="McGrath A."/>
            <person name="Robin C."/>
            <person name="Scherer S.E."/>
            <person name="Worley K.C."/>
            <person name="Wu Y.D."/>
        </authorList>
    </citation>
    <scope>NUCLEOTIDE SEQUENCE [LARGE SCALE GENOMIC DNA]</scope>
    <source>
        <strain evidence="3">Harm_GR_Male_#8</strain>
        <tissue evidence="3">Whole organism</tissue>
    </source>
</reference>
<feature type="compositionally biased region" description="Basic and acidic residues" evidence="1">
    <location>
        <begin position="45"/>
        <end position="65"/>
    </location>
</feature>
<evidence type="ECO:0000313" key="3">
    <source>
        <dbReference type="EMBL" id="PZC76867.1"/>
    </source>
</evidence>
<dbReference type="AlphaFoldDB" id="A0A2W1BUK3"/>
<proteinExistence type="predicted"/>
<name>A0A2W1BUK3_HELAM</name>
<feature type="compositionally biased region" description="Polar residues" evidence="1">
    <location>
        <begin position="23"/>
        <end position="34"/>
    </location>
</feature>
<sequence length="407" mass="46564">MSNQNANITVTNDDTQHEEDTQPGGNPNSVTNTDEYAIDENNDNMDSKEKGIRYRKSNESQKEINESSSYRFKVKHKQDYNDSVGAYLISEFSGLKAQSEVKHDRTDKLPKYKEIDMTGFIHKYIDERKREEGNKPYVFFKDVVWVQFMGSETMPENKVLMTYEPETRNYTVKGMFVRLLFMHFFTFAIATFFFIYDIREGLILYGHLICLPFLAIFVSLVVVTACFRICRNACCTCMAGTFAVLSLSFFYSALGGYLGKRIFIFNNVALFISDIFLIFILCGEFDFTTKGAYVLAIGSVLAGLLLCIPVMEFGAQNNVYYWASDEFPQENVFSYLITVIFSVITAMVEIAELQLLLSGDWVELGESDYSFGAYLMFVSLVDYPIRFSRKKGWLDSCNPNAGDDDEE</sequence>
<dbReference type="EMBL" id="KZ149943">
    <property type="protein sequence ID" value="PZC76867.1"/>
    <property type="molecule type" value="Genomic_DNA"/>
</dbReference>
<feature type="compositionally biased region" description="Polar residues" evidence="1">
    <location>
        <begin position="1"/>
        <end position="13"/>
    </location>
</feature>
<keyword evidence="2" id="KW-0472">Membrane</keyword>
<feature type="transmembrane region" description="Helical" evidence="2">
    <location>
        <begin position="264"/>
        <end position="285"/>
    </location>
</feature>
<evidence type="ECO:0000313" key="4">
    <source>
        <dbReference type="Proteomes" id="UP000249218"/>
    </source>
</evidence>
<feature type="transmembrane region" description="Helical" evidence="2">
    <location>
        <begin position="292"/>
        <end position="312"/>
    </location>
</feature>